<name>A0A4R0RQX9_9APHY</name>
<evidence type="ECO:0000313" key="3">
    <source>
        <dbReference type="EMBL" id="TCD64814.1"/>
    </source>
</evidence>
<evidence type="ECO:0000313" key="4">
    <source>
        <dbReference type="Proteomes" id="UP000292702"/>
    </source>
</evidence>
<reference evidence="3 4" key="1">
    <citation type="submission" date="2018-11" db="EMBL/GenBank/DDBJ databases">
        <title>Genome assembly of Steccherinum ochraceum LE-BIN_3174, the white-rot fungus of the Steccherinaceae family (The Residual Polyporoid clade, Polyporales, Basidiomycota).</title>
        <authorList>
            <person name="Fedorova T.V."/>
            <person name="Glazunova O.A."/>
            <person name="Landesman E.O."/>
            <person name="Moiseenko K.V."/>
            <person name="Psurtseva N.V."/>
            <person name="Savinova O.S."/>
            <person name="Shakhova N.V."/>
            <person name="Tyazhelova T.V."/>
            <person name="Vasina D.V."/>
        </authorList>
    </citation>
    <scope>NUCLEOTIDE SEQUENCE [LARGE SCALE GENOMIC DNA]</scope>
    <source>
        <strain evidence="3 4">LE-BIN_3174</strain>
    </source>
</reference>
<dbReference type="InterPro" id="IPR051681">
    <property type="entry name" value="Ser/Thr_Kinases-Pseudokinases"/>
</dbReference>
<feature type="domain" description="Protein kinase" evidence="2">
    <location>
        <begin position="210"/>
        <end position="487"/>
    </location>
</feature>
<organism evidence="3 4">
    <name type="scientific">Steccherinum ochraceum</name>
    <dbReference type="NCBI Taxonomy" id="92696"/>
    <lineage>
        <taxon>Eukaryota</taxon>
        <taxon>Fungi</taxon>
        <taxon>Dikarya</taxon>
        <taxon>Basidiomycota</taxon>
        <taxon>Agaricomycotina</taxon>
        <taxon>Agaricomycetes</taxon>
        <taxon>Polyporales</taxon>
        <taxon>Steccherinaceae</taxon>
        <taxon>Steccherinum</taxon>
    </lineage>
</organism>
<dbReference type="OrthoDB" id="4062651at2759"/>
<keyword evidence="4" id="KW-1185">Reference proteome</keyword>
<comment type="caution">
    <text evidence="3">The sequence shown here is derived from an EMBL/GenBank/DDBJ whole genome shotgun (WGS) entry which is preliminary data.</text>
</comment>
<dbReference type="EMBL" id="RWJN01000213">
    <property type="protein sequence ID" value="TCD64814.1"/>
    <property type="molecule type" value="Genomic_DNA"/>
</dbReference>
<dbReference type="Proteomes" id="UP000292702">
    <property type="component" value="Unassembled WGS sequence"/>
</dbReference>
<dbReference type="GO" id="GO:0005524">
    <property type="term" value="F:ATP binding"/>
    <property type="evidence" value="ECO:0007669"/>
    <property type="project" value="InterPro"/>
</dbReference>
<proteinExistence type="predicted"/>
<feature type="compositionally biased region" description="Basic and acidic residues" evidence="1">
    <location>
        <begin position="505"/>
        <end position="517"/>
    </location>
</feature>
<dbReference type="PANTHER" id="PTHR44329">
    <property type="entry name" value="SERINE/THREONINE-PROTEIN KINASE TNNI3K-RELATED"/>
    <property type="match status" value="1"/>
</dbReference>
<sequence length="567" mass="63517">MAFFRSYDEQVYYYLVAVDPVSSLSLTTTNPLSSSHSQHPNVAQHSASAHYSFYSEPQSFDYADGYPATSQQLDDVETQVAQEDPILTCSVCGALTDTRASLHLLSTPTITVPPLCFGNKCANDWSKFVDRLLRLIIIANNKDKRLDAILQEMGNTVERAEKHVNMLNAAMSCRQYEHARRNIHQMLLQFARMHNVFPKALFVPRVSRSRRDSDPYCMGAFGDVYVAKLNGLKVALKRPRGVLNALPSKEAELLNAFRLEAMIAMHLDHEHILPFLGVDDKSFARGMAMVSPWMENSDIRKTIDRLTTRGTPFQELQKQINLWIHETAVGLRYLHSVGVVHGDLRGPNILIDDDGVVKLTDFGLSVFHEAVSGSFGSTRGGNTFWQAPEILTALCTNNASTRPTFPSDVYSFGCTISELLTSARPFAGMSESQVLTLVPKGLRLPIPDLTPRIPNVLSILIHQTTEIFPANRPAIDTVVNYTRHHSLPKARSPVFRRLSEPSGSSRHESSRDREGGRRRQPYRRSATCPALDCGEPLLCHAYGLKHMMRPHSMHGRIPQYPSEEPRL</sequence>
<accession>A0A4R0RQX9</accession>
<protein>
    <recommendedName>
        <fullName evidence="2">Protein kinase domain-containing protein</fullName>
    </recommendedName>
</protein>
<dbReference type="SUPFAM" id="SSF56112">
    <property type="entry name" value="Protein kinase-like (PK-like)"/>
    <property type="match status" value="1"/>
</dbReference>
<dbReference type="InterPro" id="IPR001245">
    <property type="entry name" value="Ser-Thr/Tyr_kinase_cat_dom"/>
</dbReference>
<feature type="region of interest" description="Disordered" evidence="1">
    <location>
        <begin position="490"/>
        <end position="525"/>
    </location>
</feature>
<evidence type="ECO:0000256" key="1">
    <source>
        <dbReference type="SAM" id="MobiDB-lite"/>
    </source>
</evidence>
<dbReference type="Pfam" id="PF07714">
    <property type="entry name" value="PK_Tyr_Ser-Thr"/>
    <property type="match status" value="1"/>
</dbReference>
<dbReference type="PROSITE" id="PS50011">
    <property type="entry name" value="PROTEIN_KINASE_DOM"/>
    <property type="match status" value="1"/>
</dbReference>
<dbReference type="AlphaFoldDB" id="A0A4R0RQX9"/>
<gene>
    <name evidence="3" type="ORF">EIP91_003595</name>
</gene>
<evidence type="ECO:0000259" key="2">
    <source>
        <dbReference type="PROSITE" id="PS50011"/>
    </source>
</evidence>
<dbReference type="InterPro" id="IPR011009">
    <property type="entry name" value="Kinase-like_dom_sf"/>
</dbReference>
<dbReference type="InterPro" id="IPR000719">
    <property type="entry name" value="Prot_kinase_dom"/>
</dbReference>
<dbReference type="GO" id="GO:0004674">
    <property type="term" value="F:protein serine/threonine kinase activity"/>
    <property type="evidence" value="ECO:0007669"/>
    <property type="project" value="TreeGrafter"/>
</dbReference>
<dbReference type="STRING" id="92696.A0A4R0RQX9"/>
<dbReference type="Gene3D" id="1.10.510.10">
    <property type="entry name" value="Transferase(Phosphotransferase) domain 1"/>
    <property type="match status" value="1"/>
</dbReference>